<dbReference type="CDD" id="cd06168">
    <property type="entry name" value="LSMD1"/>
    <property type="match status" value="1"/>
</dbReference>
<sequence length="120" mass="13483">MEMEPETLVTSSGGQDGSHSERPSEPSSSSTVARVKKLLFRQVLVGIKDGRFFMGTFHCMDKQGNIILQDAVEYRSTRRNSPSPMEQRCLGLILIPFSCRTSCHVECPIEEQMSLMTIQE</sequence>
<comment type="caution">
    <text evidence="3">The sequence shown here is derived from an EMBL/GenBank/DDBJ whole genome shotgun (WGS) entry which is preliminary data.</text>
</comment>
<dbReference type="SMART" id="SM00651">
    <property type="entry name" value="Sm"/>
    <property type="match status" value="1"/>
</dbReference>
<keyword evidence="4" id="KW-1185">Reference proteome</keyword>
<dbReference type="InterPro" id="IPR034110">
    <property type="entry name" value="LSMD1_Sm"/>
</dbReference>
<dbReference type="Gene3D" id="2.30.30.100">
    <property type="match status" value="1"/>
</dbReference>
<dbReference type="PANTHER" id="PTHR10701:SF5">
    <property type="entry name" value="N-ALPHA-ACETYLTRANSFERASE 38, NATC AUXILIARY SUBUNIT"/>
    <property type="match status" value="1"/>
</dbReference>
<feature type="domain" description="Sm" evidence="2">
    <location>
        <begin position="33"/>
        <end position="105"/>
    </location>
</feature>
<gene>
    <name evidence="3" type="ORF">LITE_LOCUS43397</name>
</gene>
<evidence type="ECO:0000313" key="3">
    <source>
        <dbReference type="EMBL" id="CAI0544997.1"/>
    </source>
</evidence>
<dbReference type="AlphaFoldDB" id="A0AAV0QHF9"/>
<evidence type="ECO:0000259" key="2">
    <source>
        <dbReference type="SMART" id="SM00651"/>
    </source>
</evidence>
<dbReference type="InterPro" id="IPR050914">
    <property type="entry name" value="snRNP_SmB/NAA38-like"/>
</dbReference>
<dbReference type="EMBL" id="CAMGYJ010000009">
    <property type="protein sequence ID" value="CAI0544997.1"/>
    <property type="molecule type" value="Genomic_DNA"/>
</dbReference>
<dbReference type="Pfam" id="PF01423">
    <property type="entry name" value="LSM"/>
    <property type="match status" value="1"/>
</dbReference>
<organism evidence="3 4">
    <name type="scientific">Linum tenue</name>
    <dbReference type="NCBI Taxonomy" id="586396"/>
    <lineage>
        <taxon>Eukaryota</taxon>
        <taxon>Viridiplantae</taxon>
        <taxon>Streptophyta</taxon>
        <taxon>Embryophyta</taxon>
        <taxon>Tracheophyta</taxon>
        <taxon>Spermatophyta</taxon>
        <taxon>Magnoliopsida</taxon>
        <taxon>eudicotyledons</taxon>
        <taxon>Gunneridae</taxon>
        <taxon>Pentapetalae</taxon>
        <taxon>rosids</taxon>
        <taxon>fabids</taxon>
        <taxon>Malpighiales</taxon>
        <taxon>Linaceae</taxon>
        <taxon>Linum</taxon>
    </lineage>
</organism>
<dbReference type="InterPro" id="IPR001163">
    <property type="entry name" value="Sm_dom_euk/arc"/>
</dbReference>
<name>A0AAV0QHF9_9ROSI</name>
<dbReference type="Proteomes" id="UP001154282">
    <property type="component" value="Unassembled WGS sequence"/>
</dbReference>
<proteinExistence type="predicted"/>
<dbReference type="InterPro" id="IPR010920">
    <property type="entry name" value="LSM_dom_sf"/>
</dbReference>
<protein>
    <recommendedName>
        <fullName evidence="2">Sm domain-containing protein</fullName>
    </recommendedName>
</protein>
<evidence type="ECO:0000313" key="4">
    <source>
        <dbReference type="Proteomes" id="UP001154282"/>
    </source>
</evidence>
<reference evidence="3" key="1">
    <citation type="submission" date="2022-08" db="EMBL/GenBank/DDBJ databases">
        <authorList>
            <person name="Gutierrez-Valencia J."/>
        </authorList>
    </citation>
    <scope>NUCLEOTIDE SEQUENCE</scope>
</reference>
<evidence type="ECO:0000256" key="1">
    <source>
        <dbReference type="SAM" id="MobiDB-lite"/>
    </source>
</evidence>
<dbReference type="PANTHER" id="PTHR10701">
    <property type="entry name" value="SMALL NUCLEAR RIBONUCLEOPROTEIN-ASSOCIATED PROTEIN B AND N"/>
    <property type="match status" value="1"/>
</dbReference>
<accession>A0AAV0QHF9</accession>
<feature type="region of interest" description="Disordered" evidence="1">
    <location>
        <begin position="1"/>
        <end position="32"/>
    </location>
</feature>
<dbReference type="GO" id="GO:0031417">
    <property type="term" value="C:NatC complex"/>
    <property type="evidence" value="ECO:0007669"/>
    <property type="project" value="InterPro"/>
</dbReference>
<dbReference type="SUPFAM" id="SSF50182">
    <property type="entry name" value="Sm-like ribonucleoproteins"/>
    <property type="match status" value="1"/>
</dbReference>